<keyword evidence="2" id="KW-0812">Transmembrane</keyword>
<accession>A0A562IEK9</accession>
<feature type="compositionally biased region" description="Low complexity" evidence="1">
    <location>
        <begin position="385"/>
        <end position="396"/>
    </location>
</feature>
<evidence type="ECO:0000259" key="3">
    <source>
        <dbReference type="Pfam" id="PF01757"/>
    </source>
</evidence>
<dbReference type="EMBL" id="VLKE01000001">
    <property type="protein sequence ID" value="TWH69256.1"/>
    <property type="molecule type" value="Genomic_DNA"/>
</dbReference>
<feature type="transmembrane region" description="Helical" evidence="2">
    <location>
        <begin position="100"/>
        <end position="119"/>
    </location>
</feature>
<proteinExistence type="predicted"/>
<dbReference type="PANTHER" id="PTHR23028:SF53">
    <property type="entry name" value="ACYL_TRANSF_3 DOMAIN-CONTAINING PROTEIN"/>
    <property type="match status" value="1"/>
</dbReference>
<keyword evidence="2" id="KW-1133">Transmembrane helix</keyword>
<feature type="transmembrane region" description="Helical" evidence="2">
    <location>
        <begin position="292"/>
        <end position="315"/>
    </location>
</feature>
<organism evidence="4 5">
    <name type="scientific">Micromonospora olivasterospora</name>
    <dbReference type="NCBI Taxonomy" id="1880"/>
    <lineage>
        <taxon>Bacteria</taxon>
        <taxon>Bacillati</taxon>
        <taxon>Actinomycetota</taxon>
        <taxon>Actinomycetes</taxon>
        <taxon>Micromonosporales</taxon>
        <taxon>Micromonosporaceae</taxon>
        <taxon>Micromonospora</taxon>
    </lineage>
</organism>
<dbReference type="GO" id="GO:0016020">
    <property type="term" value="C:membrane"/>
    <property type="evidence" value="ECO:0007669"/>
    <property type="project" value="TreeGrafter"/>
</dbReference>
<evidence type="ECO:0000313" key="4">
    <source>
        <dbReference type="EMBL" id="TWH69256.1"/>
    </source>
</evidence>
<feature type="transmembrane region" description="Helical" evidence="2">
    <location>
        <begin position="57"/>
        <end position="79"/>
    </location>
</feature>
<dbReference type="PANTHER" id="PTHR23028">
    <property type="entry name" value="ACETYLTRANSFERASE"/>
    <property type="match status" value="1"/>
</dbReference>
<feature type="transmembrane region" description="Helical" evidence="2">
    <location>
        <begin position="327"/>
        <end position="351"/>
    </location>
</feature>
<dbReference type="InterPro" id="IPR050879">
    <property type="entry name" value="Acyltransferase_3"/>
</dbReference>
<gene>
    <name evidence="4" type="ORF">JD77_04264</name>
</gene>
<feature type="region of interest" description="Disordered" evidence="1">
    <location>
        <begin position="468"/>
        <end position="491"/>
    </location>
</feature>
<evidence type="ECO:0000256" key="2">
    <source>
        <dbReference type="SAM" id="Phobius"/>
    </source>
</evidence>
<feature type="transmembrane region" description="Helical" evidence="2">
    <location>
        <begin position="173"/>
        <end position="191"/>
    </location>
</feature>
<feature type="transmembrane region" description="Helical" evidence="2">
    <location>
        <begin position="260"/>
        <end position="280"/>
    </location>
</feature>
<feature type="compositionally biased region" description="Basic and acidic residues" evidence="1">
    <location>
        <begin position="397"/>
        <end position="408"/>
    </location>
</feature>
<dbReference type="RefSeq" id="WP_246140816.1">
    <property type="nucleotide sequence ID" value="NZ_VLKE01000001.1"/>
</dbReference>
<feature type="transmembrane region" description="Helical" evidence="2">
    <location>
        <begin position="236"/>
        <end position="254"/>
    </location>
</feature>
<keyword evidence="5" id="KW-1185">Reference proteome</keyword>
<dbReference type="GO" id="GO:0016747">
    <property type="term" value="F:acyltransferase activity, transferring groups other than amino-acyl groups"/>
    <property type="evidence" value="ECO:0007669"/>
    <property type="project" value="InterPro"/>
</dbReference>
<keyword evidence="2" id="KW-0472">Membrane</keyword>
<reference evidence="4 5" key="1">
    <citation type="submission" date="2019-07" db="EMBL/GenBank/DDBJ databases">
        <title>R&amp;d 2014.</title>
        <authorList>
            <person name="Klenk H.-P."/>
        </authorList>
    </citation>
    <scope>NUCLEOTIDE SEQUENCE [LARGE SCALE GENOMIC DNA]</scope>
    <source>
        <strain evidence="4 5">DSM 43868</strain>
    </source>
</reference>
<evidence type="ECO:0000313" key="5">
    <source>
        <dbReference type="Proteomes" id="UP000319825"/>
    </source>
</evidence>
<protein>
    <submittedName>
        <fullName evidence="4">Peptidoglycan/LPS O-acetylase OafA/YrhL</fullName>
    </submittedName>
</protein>
<dbReference type="AlphaFoldDB" id="A0A562IEK9"/>
<feature type="transmembrane region" description="Helical" evidence="2">
    <location>
        <begin position="24"/>
        <end position="45"/>
    </location>
</feature>
<feature type="region of interest" description="Disordered" evidence="1">
    <location>
        <begin position="359"/>
        <end position="410"/>
    </location>
</feature>
<dbReference type="GO" id="GO:0009103">
    <property type="term" value="P:lipopolysaccharide biosynthetic process"/>
    <property type="evidence" value="ECO:0007669"/>
    <property type="project" value="TreeGrafter"/>
</dbReference>
<sequence>MTSAPAVRADAPARPANRLPSLTGLRWVAALLVFGYHVGTMRVVAEPEHQAVVDWAFTLGLSGVEFFFILSGFVLVWSARDGERRRDFWRRRLAKVYPNHLLMWAVVLLTGVWLFAEPVNVRAAVENLLLVQAWDPTPGYFYSVNSVSWSLSCELFFYLCLPFALPLVRRARTGALWAVVVAVPLLILALWPGQRLVPQESTWWFTQIFPVVRSLEFWMGVAAAELLRRGRWRGPGLTAASLIFAATWVVAAQWVRAELWAALLAAAYLLVITAAADADVRGARTPWRTRPMVWLGEVSFAFYLVHVFVMITVLRLAGRLGAGLPGWWGPLAAVGFLLVNLGLAALLHRFVEVPLTRRLGRPRRPRPPSAGPAGPPSRRRRSRARASAPASTSPSRSADRPRPAERPRVPAHRPSVLWSCPVCAPGDGSAPGRCPRGLRRPAAAPGRCPACAGSSICGRGGPSGVGLTTVEPRRAGHADAPGVRAPHGRRR</sequence>
<feature type="transmembrane region" description="Helical" evidence="2">
    <location>
        <begin position="139"/>
        <end position="161"/>
    </location>
</feature>
<name>A0A562IEK9_MICOL</name>
<dbReference type="InterPro" id="IPR002656">
    <property type="entry name" value="Acyl_transf_3_dom"/>
</dbReference>
<feature type="transmembrane region" description="Helical" evidence="2">
    <location>
        <begin position="203"/>
        <end position="224"/>
    </location>
</feature>
<dbReference type="Proteomes" id="UP000319825">
    <property type="component" value="Unassembled WGS sequence"/>
</dbReference>
<feature type="domain" description="Acyltransferase 3" evidence="3">
    <location>
        <begin position="21"/>
        <end position="347"/>
    </location>
</feature>
<dbReference type="Pfam" id="PF01757">
    <property type="entry name" value="Acyl_transf_3"/>
    <property type="match status" value="1"/>
</dbReference>
<comment type="caution">
    <text evidence="4">The sequence shown here is derived from an EMBL/GenBank/DDBJ whole genome shotgun (WGS) entry which is preliminary data.</text>
</comment>
<evidence type="ECO:0000256" key="1">
    <source>
        <dbReference type="SAM" id="MobiDB-lite"/>
    </source>
</evidence>